<organism evidence="5 6">
    <name type="scientific">Pseudomonas baltica</name>
    <dbReference type="NCBI Taxonomy" id="2762576"/>
    <lineage>
        <taxon>Bacteria</taxon>
        <taxon>Pseudomonadati</taxon>
        <taxon>Pseudomonadota</taxon>
        <taxon>Gammaproteobacteria</taxon>
        <taxon>Pseudomonadales</taxon>
        <taxon>Pseudomonadaceae</taxon>
        <taxon>Pseudomonas</taxon>
    </lineage>
</organism>
<dbReference type="InterPro" id="IPR036388">
    <property type="entry name" value="WH-like_DNA-bd_sf"/>
</dbReference>
<comment type="caution">
    <text evidence="5">The sequence shown here is derived from an EMBL/GenBank/DDBJ whole genome shotgun (WGS) entry which is preliminary data.</text>
</comment>
<dbReference type="PROSITE" id="PS00519">
    <property type="entry name" value="HTH_ASNC_1"/>
    <property type="match status" value="1"/>
</dbReference>
<dbReference type="GO" id="GO:0043200">
    <property type="term" value="P:response to amino acid"/>
    <property type="evidence" value="ECO:0007669"/>
    <property type="project" value="TreeGrafter"/>
</dbReference>
<proteinExistence type="predicted"/>
<dbReference type="GO" id="GO:0043565">
    <property type="term" value="F:sequence-specific DNA binding"/>
    <property type="evidence" value="ECO:0007669"/>
    <property type="project" value="InterPro"/>
</dbReference>
<evidence type="ECO:0000256" key="3">
    <source>
        <dbReference type="ARBA" id="ARBA00023163"/>
    </source>
</evidence>
<dbReference type="PANTHER" id="PTHR30154">
    <property type="entry name" value="LEUCINE-RESPONSIVE REGULATORY PROTEIN"/>
    <property type="match status" value="1"/>
</dbReference>
<dbReference type="PANTHER" id="PTHR30154:SF17">
    <property type="entry name" value="DNA-BINDING TRANSCRIPTIONAL ACTIVATOR DECR"/>
    <property type="match status" value="1"/>
</dbReference>
<keyword evidence="2" id="KW-0238">DNA-binding</keyword>
<gene>
    <name evidence="5" type="ORF">H7993_13970</name>
</gene>
<dbReference type="SMART" id="SM00344">
    <property type="entry name" value="HTH_ASNC"/>
    <property type="match status" value="1"/>
</dbReference>
<keyword evidence="6" id="KW-1185">Reference proteome</keyword>
<dbReference type="Gene3D" id="3.30.70.920">
    <property type="match status" value="1"/>
</dbReference>
<dbReference type="InterPro" id="IPR019888">
    <property type="entry name" value="Tscrpt_reg_AsnC-like"/>
</dbReference>
<dbReference type="InterPro" id="IPR000485">
    <property type="entry name" value="AsnC-type_HTH_dom"/>
</dbReference>
<dbReference type="PRINTS" id="PR00033">
    <property type="entry name" value="HTHASNC"/>
</dbReference>
<dbReference type="SUPFAM" id="SSF46785">
    <property type="entry name" value="Winged helix' DNA-binding domain"/>
    <property type="match status" value="1"/>
</dbReference>
<evidence type="ECO:0000313" key="5">
    <source>
        <dbReference type="EMBL" id="MBC2679498.1"/>
    </source>
</evidence>
<sequence length="156" mass="17650">MQSSLDAYDRRILALLQEDATLSSAQIAEQVGLSQSPCWRRIQRLKEEGVIRAQVTLLDRKKIGLNTQIFAEVKLNAHGRSNFTEFAEAIRGFPEVLECYVLMGNVDFLLRIVTPDIEAYERFFFEKLSMVPGIQEVNSTVALSEIKSTTSLPVNR</sequence>
<reference evidence="5 6" key="1">
    <citation type="submission" date="2020-08" db="EMBL/GenBank/DDBJ databases">
        <title>Pseudomonas sp. nov.</title>
        <authorList>
            <person name="Gieschler S."/>
            <person name="Fiedler G."/>
            <person name="Brinks E."/>
            <person name="Boehnlein C."/>
            <person name="Franz C.M.A.P."/>
            <person name="Kabisch J."/>
        </authorList>
    </citation>
    <scope>NUCLEOTIDE SEQUENCE [LARGE SCALE GENOMIC DNA]</scope>
    <source>
        <strain evidence="5 6">MBT-2</strain>
    </source>
</reference>
<dbReference type="InterPro" id="IPR011008">
    <property type="entry name" value="Dimeric_a/b-barrel"/>
</dbReference>
<evidence type="ECO:0000256" key="2">
    <source>
        <dbReference type="ARBA" id="ARBA00023125"/>
    </source>
</evidence>
<protein>
    <submittedName>
        <fullName evidence="5">Lrp/AsnC family transcriptional regulator</fullName>
    </submittedName>
</protein>
<keyword evidence="3" id="KW-0804">Transcription</keyword>
<dbReference type="InterPro" id="IPR019885">
    <property type="entry name" value="Tscrpt_reg_HTH_AsnC-type_CS"/>
</dbReference>
<evidence type="ECO:0000313" key="6">
    <source>
        <dbReference type="Proteomes" id="UP000546173"/>
    </source>
</evidence>
<dbReference type="Pfam" id="PF01037">
    <property type="entry name" value="AsnC_trans_reg"/>
    <property type="match status" value="1"/>
</dbReference>
<dbReference type="GO" id="GO:0006355">
    <property type="term" value="P:regulation of DNA-templated transcription"/>
    <property type="evidence" value="ECO:0007669"/>
    <property type="project" value="UniProtKB-ARBA"/>
</dbReference>
<dbReference type="CDD" id="cd00090">
    <property type="entry name" value="HTH_ARSR"/>
    <property type="match status" value="1"/>
</dbReference>
<dbReference type="InterPro" id="IPR019887">
    <property type="entry name" value="Tscrpt_reg_AsnC/Lrp_C"/>
</dbReference>
<dbReference type="GO" id="GO:0005829">
    <property type="term" value="C:cytosol"/>
    <property type="evidence" value="ECO:0007669"/>
    <property type="project" value="TreeGrafter"/>
</dbReference>
<keyword evidence="1" id="KW-0805">Transcription regulation</keyword>
<dbReference type="Proteomes" id="UP000546173">
    <property type="component" value="Unassembled WGS sequence"/>
</dbReference>
<dbReference type="SUPFAM" id="SSF54909">
    <property type="entry name" value="Dimeric alpha+beta barrel"/>
    <property type="match status" value="1"/>
</dbReference>
<feature type="domain" description="HTH asnC-type" evidence="4">
    <location>
        <begin position="5"/>
        <end position="66"/>
    </location>
</feature>
<evidence type="ECO:0000256" key="1">
    <source>
        <dbReference type="ARBA" id="ARBA00023015"/>
    </source>
</evidence>
<dbReference type="RefSeq" id="WP_185794725.1">
    <property type="nucleotide sequence ID" value="NZ_JACMYH010000003.1"/>
</dbReference>
<dbReference type="AlphaFoldDB" id="A0A7X1KU93"/>
<dbReference type="InterPro" id="IPR036390">
    <property type="entry name" value="WH_DNA-bd_sf"/>
</dbReference>
<dbReference type="PROSITE" id="PS50956">
    <property type="entry name" value="HTH_ASNC_2"/>
    <property type="match status" value="1"/>
</dbReference>
<accession>A0A7X1KU93</accession>
<dbReference type="EMBL" id="JACMYH010000003">
    <property type="protein sequence ID" value="MBC2679498.1"/>
    <property type="molecule type" value="Genomic_DNA"/>
</dbReference>
<evidence type="ECO:0000259" key="4">
    <source>
        <dbReference type="PROSITE" id="PS50956"/>
    </source>
</evidence>
<dbReference type="InterPro" id="IPR011991">
    <property type="entry name" value="ArsR-like_HTH"/>
</dbReference>
<dbReference type="Pfam" id="PF13412">
    <property type="entry name" value="HTH_24"/>
    <property type="match status" value="1"/>
</dbReference>
<dbReference type="Gene3D" id="1.10.10.10">
    <property type="entry name" value="Winged helix-like DNA-binding domain superfamily/Winged helix DNA-binding domain"/>
    <property type="match status" value="1"/>
</dbReference>
<name>A0A7X1KU93_9PSED</name>